<keyword evidence="1" id="KW-0175">Coiled coil</keyword>
<accession>A0A5E8BNU2</accession>
<feature type="region of interest" description="Disordered" evidence="2">
    <location>
        <begin position="1"/>
        <end position="318"/>
    </location>
</feature>
<feature type="compositionally biased region" description="Polar residues" evidence="2">
    <location>
        <begin position="126"/>
        <end position="153"/>
    </location>
</feature>
<evidence type="ECO:0000313" key="3">
    <source>
        <dbReference type="EMBL" id="VVT51185.1"/>
    </source>
</evidence>
<feature type="compositionally biased region" description="Low complexity" evidence="2">
    <location>
        <begin position="70"/>
        <end position="104"/>
    </location>
</feature>
<evidence type="ECO:0000256" key="1">
    <source>
        <dbReference type="SAM" id="Coils"/>
    </source>
</evidence>
<feature type="compositionally biased region" description="Basic and acidic residues" evidence="2">
    <location>
        <begin position="163"/>
        <end position="188"/>
    </location>
</feature>
<feature type="coiled-coil region" evidence="1">
    <location>
        <begin position="320"/>
        <end position="354"/>
    </location>
</feature>
<gene>
    <name evidence="3" type="ORF">SAPINGB_P003012</name>
</gene>
<dbReference type="OrthoDB" id="4086769at2759"/>
<dbReference type="Proteomes" id="UP000398389">
    <property type="component" value="Unassembled WGS sequence"/>
</dbReference>
<feature type="compositionally biased region" description="Low complexity" evidence="2">
    <location>
        <begin position="247"/>
        <end position="303"/>
    </location>
</feature>
<dbReference type="AlphaFoldDB" id="A0A5E8BNU2"/>
<organism evidence="3 4">
    <name type="scientific">Magnusiomyces paraingens</name>
    <dbReference type="NCBI Taxonomy" id="2606893"/>
    <lineage>
        <taxon>Eukaryota</taxon>
        <taxon>Fungi</taxon>
        <taxon>Dikarya</taxon>
        <taxon>Ascomycota</taxon>
        <taxon>Saccharomycotina</taxon>
        <taxon>Dipodascomycetes</taxon>
        <taxon>Dipodascales</taxon>
        <taxon>Dipodascaceae</taxon>
        <taxon>Magnusiomyces</taxon>
    </lineage>
</organism>
<feature type="compositionally biased region" description="Low complexity" evidence="2">
    <location>
        <begin position="1"/>
        <end position="13"/>
    </location>
</feature>
<feature type="compositionally biased region" description="Low complexity" evidence="2">
    <location>
        <begin position="46"/>
        <end position="57"/>
    </location>
</feature>
<keyword evidence="4" id="KW-1185">Reference proteome</keyword>
<sequence>MSQQQPAPTQQPTSKYAQTSTSAKPRRKVVPAPAAKPPPSPRQHRSSSSASTAPRPQGLQPTGAYGSGQPSTTSSTSSLVVTSPSAVSPALVPSSSSSSSSTTSGIIGTPTATLPFPAVPRHHRNNSSGSIRSMRSFTEPSTDTINQPTRFPTTPTPGEIYDTLEREQEAIVNKLQKEIAHLRNERSRSRSRSTSSSTSISRHPSTRSVYSLSDTEDHHFSGHKNIASGAGHAVPPVASAGTANIATPSSSSSSSSSSITIGLTPGSSGTPVYQQLQQSAQQLQPSQQPAGSGSTAASSITTPRPARKSFGSVSEDSPILLNLRKENDNLKKRLADLTLKLAEKDKEIERLKNAK</sequence>
<protein>
    <submittedName>
        <fullName evidence="3">Uncharacterized protein</fullName>
    </submittedName>
</protein>
<proteinExistence type="predicted"/>
<evidence type="ECO:0000313" key="4">
    <source>
        <dbReference type="Proteomes" id="UP000398389"/>
    </source>
</evidence>
<evidence type="ECO:0000256" key="2">
    <source>
        <dbReference type="SAM" id="MobiDB-lite"/>
    </source>
</evidence>
<dbReference type="EMBL" id="CABVLU010000002">
    <property type="protein sequence ID" value="VVT51185.1"/>
    <property type="molecule type" value="Genomic_DNA"/>
</dbReference>
<feature type="compositionally biased region" description="Low complexity" evidence="2">
    <location>
        <begin position="192"/>
        <end position="208"/>
    </location>
</feature>
<name>A0A5E8BNU2_9ASCO</name>
<reference evidence="3 4" key="1">
    <citation type="submission" date="2019-09" db="EMBL/GenBank/DDBJ databases">
        <authorList>
            <person name="Brejova B."/>
        </authorList>
    </citation>
    <scope>NUCLEOTIDE SEQUENCE [LARGE SCALE GENOMIC DNA]</scope>
</reference>
<dbReference type="GeneID" id="43581830"/>
<dbReference type="RefSeq" id="XP_031853621.1">
    <property type="nucleotide sequence ID" value="XM_031997730.1"/>
</dbReference>